<dbReference type="RefSeq" id="WP_078915706.1">
    <property type="nucleotide sequence ID" value="NZ_ASYR01000003.1"/>
</dbReference>
<sequence length="219" mass="23480">MTGVTVVPGPDGAPRCPWGLSTPDYLPYHDEEWGRPVHGDDALFERLCLEAFQSGLSWITILRRRDGFRRAFADFRITAVAAFTEADRERLLADEGIIRNRAKVDAALANARVLAGWEPGELDRVIWSHAPDPATRPAPRTFADVPAITPESTALAKDLKRRGIRFVGPTTAYALMQACGLVDDHLAECVARTRLPAPGAEGPAAPLGGPAAPLGGPAA</sequence>
<keyword evidence="1" id="KW-0479">Metal-binding</keyword>
<dbReference type="EMBL" id="ASYR01000003">
    <property type="protein sequence ID" value="KAF0651483.1"/>
    <property type="molecule type" value="Genomic_DNA"/>
</dbReference>
<dbReference type="GO" id="GO:0046872">
    <property type="term" value="F:metal ion binding"/>
    <property type="evidence" value="ECO:0007669"/>
    <property type="project" value="UniProtKB-KW"/>
</dbReference>
<dbReference type="InterPro" id="IPR011257">
    <property type="entry name" value="DNA_glycosylase"/>
</dbReference>
<feature type="region of interest" description="Disordered" evidence="2">
    <location>
        <begin position="197"/>
        <end position="219"/>
    </location>
</feature>
<keyword evidence="4" id="KW-0326">Glycosidase</keyword>
<reference evidence="4 5" key="2">
    <citation type="submission" date="2016-09" db="EMBL/GenBank/DDBJ databases">
        <title>Streptomyces fradiae DSM40063, a candidate organism with high potential of specific P450 cytochromes.</title>
        <authorList>
            <person name="Grumaz C."/>
            <person name="Vainshtein Y."/>
            <person name="Kirstahler P."/>
            <person name="Sohn K."/>
        </authorList>
    </citation>
    <scope>NUCLEOTIDE SEQUENCE [LARGE SCALE GENOMIC DNA]</scope>
    <source>
        <strain evidence="4 5">DSM 40063</strain>
    </source>
</reference>
<dbReference type="GO" id="GO:0008725">
    <property type="term" value="F:DNA-3-methyladenine glycosylase activity"/>
    <property type="evidence" value="ECO:0007669"/>
    <property type="project" value="UniProtKB-EC"/>
</dbReference>
<dbReference type="AlphaFoldDB" id="A0A1Y2NW54"/>
<organism evidence="4 5">
    <name type="scientific">Streptomyces fradiae ATCC 10745 = DSM 40063</name>
    <dbReference type="NCBI Taxonomy" id="1319510"/>
    <lineage>
        <taxon>Bacteria</taxon>
        <taxon>Bacillati</taxon>
        <taxon>Actinomycetota</taxon>
        <taxon>Actinomycetes</taxon>
        <taxon>Kitasatosporales</taxon>
        <taxon>Streptomycetaceae</taxon>
        <taxon>Streptomyces</taxon>
    </lineage>
</organism>
<feature type="binding site" evidence="1">
    <location>
        <position position="29"/>
    </location>
    <ligand>
        <name>Zn(2+)</name>
        <dbReference type="ChEBI" id="CHEBI:29105"/>
    </ligand>
</feature>
<reference evidence="3 6" key="1">
    <citation type="submission" date="2013-05" db="EMBL/GenBank/DDBJ databases">
        <title>Genome Sequence of Streptomyces fradiae.</title>
        <authorList>
            <person name="Kirby R."/>
        </authorList>
    </citation>
    <scope>NUCLEOTIDE SEQUENCE [LARGE SCALE GENOMIC DNA]</scope>
    <source>
        <strain evidence="3 6">ATCC 10745</strain>
    </source>
</reference>
<dbReference type="GO" id="GO:0006284">
    <property type="term" value="P:base-excision repair"/>
    <property type="evidence" value="ECO:0007669"/>
    <property type="project" value="InterPro"/>
</dbReference>
<evidence type="ECO:0000256" key="2">
    <source>
        <dbReference type="SAM" id="MobiDB-lite"/>
    </source>
</evidence>
<dbReference type="Proteomes" id="UP000731519">
    <property type="component" value="Unassembled WGS sequence"/>
</dbReference>
<dbReference type="EMBL" id="MIFZ01000232">
    <property type="protein sequence ID" value="OSY51451.1"/>
    <property type="molecule type" value="Genomic_DNA"/>
</dbReference>
<evidence type="ECO:0000313" key="4">
    <source>
        <dbReference type="EMBL" id="OSY51451.1"/>
    </source>
</evidence>
<dbReference type="Gene3D" id="1.10.340.30">
    <property type="entry name" value="Hypothetical protein, domain 2"/>
    <property type="match status" value="1"/>
</dbReference>
<dbReference type="InterPro" id="IPR005019">
    <property type="entry name" value="Adenine_glyco"/>
</dbReference>
<feature type="binding site" evidence="1">
    <location>
        <position position="16"/>
    </location>
    <ligand>
        <name>Zn(2+)</name>
        <dbReference type="ChEBI" id="CHEBI:29105"/>
    </ligand>
</feature>
<accession>A0A1Y2NW54</accession>
<gene>
    <name evidence="4" type="primary">tag</name>
    <name evidence="4" type="ORF">BG846_02894</name>
    <name evidence="3" type="ORF">K701_02980</name>
</gene>
<evidence type="ECO:0000313" key="5">
    <source>
        <dbReference type="Proteomes" id="UP000194318"/>
    </source>
</evidence>
<evidence type="ECO:0000256" key="1">
    <source>
        <dbReference type="PIRSR" id="PIRSR605019-1"/>
    </source>
</evidence>
<keyword evidence="4" id="KW-0378">Hydrolase</keyword>
<dbReference type="SUPFAM" id="SSF48150">
    <property type="entry name" value="DNA-glycosylase"/>
    <property type="match status" value="1"/>
</dbReference>
<dbReference type="EC" id="3.2.2.20" evidence="4"/>
<proteinExistence type="predicted"/>
<dbReference type="PANTHER" id="PTHR30037">
    <property type="entry name" value="DNA-3-METHYLADENINE GLYCOSYLASE 1"/>
    <property type="match status" value="1"/>
</dbReference>
<dbReference type="GeneID" id="91405302"/>
<keyword evidence="1" id="KW-0862">Zinc</keyword>
<name>A0A1Y2NW54_STRFR</name>
<protein>
    <submittedName>
        <fullName evidence="3 4">DNA-3-methyladenine glycosylase</fullName>
        <ecNumber evidence="4">3.2.2.20</ecNumber>
    </submittedName>
</protein>
<dbReference type="PANTHER" id="PTHR30037:SF4">
    <property type="entry name" value="DNA-3-METHYLADENINE GLYCOSYLASE I"/>
    <property type="match status" value="1"/>
</dbReference>
<feature type="binding site" evidence="1">
    <location>
        <position position="189"/>
    </location>
    <ligand>
        <name>Zn(2+)</name>
        <dbReference type="ChEBI" id="CHEBI:29105"/>
    </ligand>
</feature>
<dbReference type="InterPro" id="IPR052891">
    <property type="entry name" value="DNA-3mA_glycosylase"/>
</dbReference>
<evidence type="ECO:0000313" key="6">
    <source>
        <dbReference type="Proteomes" id="UP000731519"/>
    </source>
</evidence>
<feature type="binding site" evidence="1">
    <location>
        <position position="185"/>
    </location>
    <ligand>
        <name>Zn(2+)</name>
        <dbReference type="ChEBI" id="CHEBI:29105"/>
    </ligand>
</feature>
<keyword evidence="6" id="KW-1185">Reference proteome</keyword>
<dbReference type="Pfam" id="PF03352">
    <property type="entry name" value="Adenine_glyco"/>
    <property type="match status" value="1"/>
</dbReference>
<dbReference type="Proteomes" id="UP000194318">
    <property type="component" value="Unassembled WGS sequence"/>
</dbReference>
<evidence type="ECO:0000313" key="3">
    <source>
        <dbReference type="EMBL" id="KAF0651483.1"/>
    </source>
</evidence>
<comment type="caution">
    <text evidence="4">The sequence shown here is derived from an EMBL/GenBank/DDBJ whole genome shotgun (WGS) entry which is preliminary data.</text>
</comment>